<dbReference type="CDD" id="cd00378">
    <property type="entry name" value="SHMT"/>
    <property type="match status" value="1"/>
</dbReference>
<dbReference type="EMBL" id="KV441548">
    <property type="protein sequence ID" value="OAG11179.1"/>
    <property type="molecule type" value="Genomic_DNA"/>
</dbReference>
<comment type="cofactor">
    <cofactor evidence="2 8 9">
        <name>pyridoxal 5'-phosphate</name>
        <dbReference type="ChEBI" id="CHEBI:597326"/>
    </cofactor>
</comment>
<keyword evidence="11" id="KW-0489">Methyltransferase</keyword>
<proteinExistence type="inferred from homology"/>
<dbReference type="PIRSF" id="PIRSF000412">
    <property type="entry name" value="SHMT"/>
    <property type="match status" value="1"/>
</dbReference>
<dbReference type="GO" id="GO:0032259">
    <property type="term" value="P:methylation"/>
    <property type="evidence" value="ECO:0007669"/>
    <property type="project" value="UniProtKB-KW"/>
</dbReference>
<evidence type="ECO:0000256" key="1">
    <source>
        <dbReference type="ARBA" id="ARBA00001528"/>
    </source>
</evidence>
<dbReference type="InterPro" id="IPR039429">
    <property type="entry name" value="SHMT-like_dom"/>
</dbReference>
<dbReference type="FunFam" id="3.40.640.10:FF:000097">
    <property type="entry name" value="Serine hydroxymethyltransferase"/>
    <property type="match status" value="1"/>
</dbReference>
<comment type="function">
    <text evidence="9">Interconversion of serine and glycine.</text>
</comment>
<feature type="domain" description="Serine hydroxymethyltransferase-like" evidence="10">
    <location>
        <begin position="19"/>
        <end position="417"/>
    </location>
</feature>
<name>A0A177CWS3_9PLEO</name>
<keyword evidence="12" id="KW-1185">Reference proteome</keyword>
<dbReference type="GO" id="GO:0005739">
    <property type="term" value="C:mitochondrion"/>
    <property type="evidence" value="ECO:0007669"/>
    <property type="project" value="TreeGrafter"/>
</dbReference>
<dbReference type="InterPro" id="IPR001085">
    <property type="entry name" value="Ser_HO-MeTrfase"/>
</dbReference>
<organism evidence="11 12">
    <name type="scientific">Paraphaeosphaeria sporulosa</name>
    <dbReference type="NCBI Taxonomy" id="1460663"/>
    <lineage>
        <taxon>Eukaryota</taxon>
        <taxon>Fungi</taxon>
        <taxon>Dikarya</taxon>
        <taxon>Ascomycota</taxon>
        <taxon>Pezizomycotina</taxon>
        <taxon>Dothideomycetes</taxon>
        <taxon>Pleosporomycetidae</taxon>
        <taxon>Pleosporales</taxon>
        <taxon>Massarineae</taxon>
        <taxon>Didymosphaeriaceae</taxon>
        <taxon>Paraphaeosphaeria</taxon>
    </lineage>
</organism>
<evidence type="ECO:0000256" key="5">
    <source>
        <dbReference type="ARBA" id="ARBA00022563"/>
    </source>
</evidence>
<evidence type="ECO:0000256" key="4">
    <source>
        <dbReference type="ARBA" id="ARBA00006376"/>
    </source>
</evidence>
<dbReference type="InterPro" id="IPR019798">
    <property type="entry name" value="Ser_HO-MeTrfase_PLP_BS"/>
</dbReference>
<evidence type="ECO:0000313" key="11">
    <source>
        <dbReference type="EMBL" id="OAG11179.1"/>
    </source>
</evidence>
<dbReference type="InterPro" id="IPR015422">
    <property type="entry name" value="PyrdxlP-dep_Trfase_small"/>
</dbReference>
<dbReference type="HAMAP" id="MF_00051">
    <property type="entry name" value="SHMT"/>
    <property type="match status" value="1"/>
</dbReference>
<feature type="modified residue" description="N6-(pyridoxal phosphate)lysine" evidence="8">
    <location>
        <position position="249"/>
    </location>
</feature>
<dbReference type="PANTHER" id="PTHR11680:SF28">
    <property type="entry name" value="SERINE HYDROXYMETHYLTRANSFERASE, MITOCHONDRIAL"/>
    <property type="match status" value="1"/>
</dbReference>
<dbReference type="RefSeq" id="XP_018041544.1">
    <property type="nucleotide sequence ID" value="XM_018175146.1"/>
</dbReference>
<evidence type="ECO:0000256" key="9">
    <source>
        <dbReference type="RuleBase" id="RU000585"/>
    </source>
</evidence>
<dbReference type="GeneID" id="28758632"/>
<keyword evidence="5 9" id="KW-0554">One-carbon metabolism</keyword>
<dbReference type="OrthoDB" id="10265628at2759"/>
<comment type="catalytic activity">
    <reaction evidence="1 9">
        <text>(6R)-5,10-methylene-5,6,7,8-tetrahydrofolate + glycine + H2O = (6S)-5,6,7,8-tetrahydrofolate + L-serine</text>
        <dbReference type="Rhea" id="RHEA:15481"/>
        <dbReference type="ChEBI" id="CHEBI:15377"/>
        <dbReference type="ChEBI" id="CHEBI:15636"/>
        <dbReference type="ChEBI" id="CHEBI:33384"/>
        <dbReference type="ChEBI" id="CHEBI:57305"/>
        <dbReference type="ChEBI" id="CHEBI:57453"/>
        <dbReference type="EC" id="2.1.2.1"/>
    </reaction>
</comment>
<dbReference type="GO" id="GO:0030170">
    <property type="term" value="F:pyridoxal phosphate binding"/>
    <property type="evidence" value="ECO:0007669"/>
    <property type="project" value="InterPro"/>
</dbReference>
<accession>A0A177CWS3</accession>
<dbReference type="PROSITE" id="PS00096">
    <property type="entry name" value="SHMT"/>
    <property type="match status" value="1"/>
</dbReference>
<dbReference type="STRING" id="1460663.A0A177CWS3"/>
<evidence type="ECO:0000256" key="6">
    <source>
        <dbReference type="ARBA" id="ARBA00022679"/>
    </source>
</evidence>
<dbReference type="PANTHER" id="PTHR11680">
    <property type="entry name" value="SERINE HYDROXYMETHYLTRANSFERASE"/>
    <property type="match status" value="1"/>
</dbReference>
<dbReference type="InterPro" id="IPR049943">
    <property type="entry name" value="Ser_HO-MeTrfase-like"/>
</dbReference>
<comment type="similarity">
    <text evidence="4 9">Belongs to the SHMT family.</text>
</comment>
<dbReference type="InterPro" id="IPR015424">
    <property type="entry name" value="PyrdxlP-dep_Trfase"/>
</dbReference>
<keyword evidence="7 8" id="KW-0663">Pyridoxal phosphate</keyword>
<evidence type="ECO:0000256" key="7">
    <source>
        <dbReference type="ARBA" id="ARBA00022898"/>
    </source>
</evidence>
<reference evidence="11 12" key="1">
    <citation type="submission" date="2016-05" db="EMBL/GenBank/DDBJ databases">
        <title>Comparative analysis of secretome profiles of manganese(II)-oxidizing ascomycete fungi.</title>
        <authorList>
            <consortium name="DOE Joint Genome Institute"/>
            <person name="Zeiner C.A."/>
            <person name="Purvine S.O."/>
            <person name="Zink E.M."/>
            <person name="Wu S."/>
            <person name="Pasa-Tolic L."/>
            <person name="Chaput D.L."/>
            <person name="Haridas S."/>
            <person name="Grigoriev I.V."/>
            <person name="Santelli C.M."/>
            <person name="Hansel C.M."/>
        </authorList>
    </citation>
    <scope>NUCLEOTIDE SEQUENCE [LARGE SCALE GENOMIC DNA]</scope>
    <source>
        <strain evidence="11 12">AP3s5-JAC2a</strain>
    </source>
</reference>
<keyword evidence="6 9" id="KW-0808">Transferase</keyword>
<protein>
    <recommendedName>
        <fullName evidence="9">Serine hydroxymethyltransferase</fullName>
        <ecNumber evidence="9">2.1.2.1</ecNumber>
    </recommendedName>
</protein>
<dbReference type="EC" id="2.1.2.1" evidence="9"/>
<dbReference type="NCBIfam" id="NF000586">
    <property type="entry name" value="PRK00011.1"/>
    <property type="match status" value="1"/>
</dbReference>
<dbReference type="Pfam" id="PF00464">
    <property type="entry name" value="SHMT"/>
    <property type="match status" value="1"/>
</dbReference>
<evidence type="ECO:0000256" key="2">
    <source>
        <dbReference type="ARBA" id="ARBA00001933"/>
    </source>
</evidence>
<dbReference type="GO" id="GO:0008168">
    <property type="term" value="F:methyltransferase activity"/>
    <property type="evidence" value="ECO:0007669"/>
    <property type="project" value="UniProtKB-KW"/>
</dbReference>
<dbReference type="AlphaFoldDB" id="A0A177CWS3"/>
<dbReference type="GO" id="GO:0004372">
    <property type="term" value="F:glycine hydroxymethyltransferase activity"/>
    <property type="evidence" value="ECO:0007669"/>
    <property type="project" value="UniProtKB-EC"/>
</dbReference>
<dbReference type="FunCoup" id="A0A177CWS3">
    <property type="interactions" value="859"/>
</dbReference>
<dbReference type="Gene3D" id="3.90.1150.10">
    <property type="entry name" value="Aspartate Aminotransferase, domain 1"/>
    <property type="match status" value="1"/>
</dbReference>
<sequence>MATYALSESHKDLMHKNLVELDPAVDEIMKKEFQRQRESILLIASENVTSRAVFDALGSAMSNKYSEGYPGARYYGGNQHIDEIELLCQKRALEAFGLDSEKWGVNVQCLSGSPANLQAYQAIMRPHDRLMGLDLPHGGHLSHGYQTPQRKISAVSTYFETFPYRVDLKTGLIDYDQLEQNALMYRPKVLVAGTSAYCREIDYARMREIADKVGAYLLMDMAHISGLIAAGVNKSPFPYCDIVTTTTHKSLRGPRGAMIFFRKGVRKTDAKTGKETLYDLEGPINFSVFPGHQGGPHNHTITALAVALKQAQTDEFKAYQKQVINNAKALEVAFKELGYTLVTGGTDNHMVLIDLKPIKLDGARVEAVLEQVNITCNKNTTPGDQSALTPMGIRIGAPAMTSRGLGEEDFRRIAGYVDTVIKLTQKIQGELPKEANKLKDFKAKVASGSVDEINSLKKEIAAWAVTFPLPI</sequence>
<dbReference type="GO" id="GO:0019264">
    <property type="term" value="P:glycine biosynthetic process from serine"/>
    <property type="evidence" value="ECO:0007669"/>
    <property type="project" value="InterPro"/>
</dbReference>
<dbReference type="Proteomes" id="UP000077069">
    <property type="component" value="Unassembled WGS sequence"/>
</dbReference>
<evidence type="ECO:0000259" key="10">
    <source>
        <dbReference type="Pfam" id="PF00464"/>
    </source>
</evidence>
<dbReference type="Gene3D" id="3.40.640.10">
    <property type="entry name" value="Type I PLP-dependent aspartate aminotransferase-like (Major domain)"/>
    <property type="match status" value="1"/>
</dbReference>
<evidence type="ECO:0000313" key="12">
    <source>
        <dbReference type="Proteomes" id="UP000077069"/>
    </source>
</evidence>
<evidence type="ECO:0000256" key="8">
    <source>
        <dbReference type="PIRSR" id="PIRSR000412-50"/>
    </source>
</evidence>
<dbReference type="UniPathway" id="UPA00193"/>
<evidence type="ECO:0000256" key="3">
    <source>
        <dbReference type="ARBA" id="ARBA00004777"/>
    </source>
</evidence>
<comment type="pathway">
    <text evidence="3 9">One-carbon metabolism; tetrahydrofolate interconversion.</text>
</comment>
<dbReference type="InterPro" id="IPR015421">
    <property type="entry name" value="PyrdxlP-dep_Trfase_major"/>
</dbReference>
<dbReference type="SUPFAM" id="SSF53383">
    <property type="entry name" value="PLP-dependent transferases"/>
    <property type="match status" value="1"/>
</dbReference>
<dbReference type="InParanoid" id="A0A177CWS3"/>
<dbReference type="GO" id="GO:0035999">
    <property type="term" value="P:tetrahydrofolate interconversion"/>
    <property type="evidence" value="ECO:0007669"/>
    <property type="project" value="UniProtKB-UniPathway"/>
</dbReference>
<gene>
    <name evidence="11" type="ORF">CC84DRAFT_1106463</name>
</gene>